<name>A0A8J6NMN1_9BACT</name>
<gene>
    <name evidence="1" type="ORF">H8E23_05920</name>
</gene>
<proteinExistence type="predicted"/>
<protein>
    <submittedName>
        <fullName evidence="1">Uncharacterized protein</fullName>
    </submittedName>
</protein>
<reference evidence="1 2" key="1">
    <citation type="submission" date="2020-08" db="EMBL/GenBank/DDBJ databases">
        <title>Bridging the membrane lipid divide: bacteria of the FCB group superphylum have the potential to synthesize archaeal ether lipids.</title>
        <authorList>
            <person name="Villanueva L."/>
            <person name="Von Meijenfeldt F.A.B."/>
            <person name="Westbye A.B."/>
            <person name="Yadav S."/>
            <person name="Hopmans E.C."/>
            <person name="Dutilh B.E."/>
            <person name="Sinninghe Damste J.S."/>
        </authorList>
    </citation>
    <scope>NUCLEOTIDE SEQUENCE [LARGE SCALE GENOMIC DNA]</scope>
    <source>
        <strain evidence="1">NIOZ-UU30</strain>
    </source>
</reference>
<organism evidence="1 2">
    <name type="scientific">Candidatus Desulfatibia profunda</name>
    <dbReference type="NCBI Taxonomy" id="2841695"/>
    <lineage>
        <taxon>Bacteria</taxon>
        <taxon>Pseudomonadati</taxon>
        <taxon>Thermodesulfobacteriota</taxon>
        <taxon>Desulfobacteria</taxon>
        <taxon>Desulfobacterales</taxon>
        <taxon>Desulfobacterales incertae sedis</taxon>
        <taxon>Candidatus Desulfatibia</taxon>
    </lineage>
</organism>
<dbReference type="AlphaFoldDB" id="A0A8J6NMN1"/>
<accession>A0A8J6NMN1</accession>
<dbReference type="Proteomes" id="UP000603434">
    <property type="component" value="Unassembled WGS sequence"/>
</dbReference>
<sequence>MGKNKIIGRGIRVGQYKISCFGNDAFLVQHKDGEGMEVSAERLEKLIDDFFKEEF</sequence>
<dbReference type="EMBL" id="JACNJH010000113">
    <property type="protein sequence ID" value="MBC8360914.1"/>
    <property type="molecule type" value="Genomic_DNA"/>
</dbReference>
<evidence type="ECO:0000313" key="2">
    <source>
        <dbReference type="Proteomes" id="UP000603434"/>
    </source>
</evidence>
<comment type="caution">
    <text evidence="1">The sequence shown here is derived from an EMBL/GenBank/DDBJ whole genome shotgun (WGS) entry which is preliminary data.</text>
</comment>
<evidence type="ECO:0000313" key="1">
    <source>
        <dbReference type="EMBL" id="MBC8360914.1"/>
    </source>
</evidence>